<evidence type="ECO:0000256" key="1">
    <source>
        <dbReference type="SAM" id="MobiDB-lite"/>
    </source>
</evidence>
<dbReference type="Proteomes" id="UP000780801">
    <property type="component" value="Unassembled WGS sequence"/>
</dbReference>
<protein>
    <submittedName>
        <fullName evidence="3">Uncharacterized protein</fullName>
    </submittedName>
</protein>
<dbReference type="EMBL" id="JAABOA010002886">
    <property type="protein sequence ID" value="KAF9579288.1"/>
    <property type="molecule type" value="Genomic_DNA"/>
</dbReference>
<feature type="region of interest" description="Disordered" evidence="1">
    <location>
        <begin position="167"/>
        <end position="189"/>
    </location>
</feature>
<keyword evidence="2" id="KW-0812">Transmembrane</keyword>
<feature type="transmembrane region" description="Helical" evidence="2">
    <location>
        <begin position="76"/>
        <end position="94"/>
    </location>
</feature>
<reference evidence="3" key="1">
    <citation type="journal article" date="2020" name="Fungal Divers.">
        <title>Resolving the Mortierellaceae phylogeny through synthesis of multi-gene phylogenetics and phylogenomics.</title>
        <authorList>
            <person name="Vandepol N."/>
            <person name="Liber J."/>
            <person name="Desiro A."/>
            <person name="Na H."/>
            <person name="Kennedy M."/>
            <person name="Barry K."/>
            <person name="Grigoriev I.V."/>
            <person name="Miller A.N."/>
            <person name="O'Donnell K."/>
            <person name="Stajich J.E."/>
            <person name="Bonito G."/>
        </authorList>
    </citation>
    <scope>NUCLEOTIDE SEQUENCE</scope>
    <source>
        <strain evidence="3">KOD1015</strain>
    </source>
</reference>
<evidence type="ECO:0000256" key="2">
    <source>
        <dbReference type="SAM" id="Phobius"/>
    </source>
</evidence>
<feature type="transmembrane region" description="Helical" evidence="2">
    <location>
        <begin position="115"/>
        <end position="140"/>
    </location>
</feature>
<keyword evidence="4" id="KW-1185">Reference proteome</keyword>
<gene>
    <name evidence="3" type="ORF">BGW38_004511</name>
</gene>
<name>A0A9P6FP71_9FUNG</name>
<dbReference type="OrthoDB" id="2372930at2759"/>
<proteinExistence type="predicted"/>
<organism evidence="3 4">
    <name type="scientific">Lunasporangiospora selenospora</name>
    <dbReference type="NCBI Taxonomy" id="979761"/>
    <lineage>
        <taxon>Eukaryota</taxon>
        <taxon>Fungi</taxon>
        <taxon>Fungi incertae sedis</taxon>
        <taxon>Mucoromycota</taxon>
        <taxon>Mortierellomycotina</taxon>
        <taxon>Mortierellomycetes</taxon>
        <taxon>Mortierellales</taxon>
        <taxon>Mortierellaceae</taxon>
        <taxon>Lunasporangiospora</taxon>
    </lineage>
</organism>
<feature type="transmembrane region" description="Helical" evidence="2">
    <location>
        <begin position="216"/>
        <end position="234"/>
    </location>
</feature>
<evidence type="ECO:0000313" key="3">
    <source>
        <dbReference type="EMBL" id="KAF9579288.1"/>
    </source>
</evidence>
<dbReference type="AlphaFoldDB" id="A0A9P6FP71"/>
<comment type="caution">
    <text evidence="3">The sequence shown here is derived from an EMBL/GenBank/DDBJ whole genome shotgun (WGS) entry which is preliminary data.</text>
</comment>
<keyword evidence="2" id="KW-1133">Transmembrane helix</keyword>
<keyword evidence="2" id="KW-0472">Membrane</keyword>
<accession>A0A9P6FP71</accession>
<sequence length="250" mass="27781">MAILKAITILIAVLLAAFTLEAIMMLSRPLPHHLQELLMRAQQERQQQDQQLQSGQSGHSGQLPIEFPLWLPNDKASLVVTAVFSIITIAYSCLTMVLESRRPPEGLDTSKSKPLIVIFSEIIASIVWAQILSVTIYIYIWTFGCAEPGERPLEMLWRLSNGLSSITSSTPLPPSSSTNSTLSSTTSSIPPSTMTVLAAIVDENRDLMDRICRRQGAMAGLEFMLVLLLIWNFYTNLAKNFQFIRAVSRS</sequence>
<evidence type="ECO:0000313" key="4">
    <source>
        <dbReference type="Proteomes" id="UP000780801"/>
    </source>
</evidence>